<protein>
    <recommendedName>
        <fullName evidence="9">Tetraspanin</fullName>
    </recommendedName>
</protein>
<accession>A0A3P7MDC2</accession>
<dbReference type="AlphaFoldDB" id="A0A3P7MDC2"/>
<keyword evidence="4 6" id="KW-1133">Transmembrane helix</keyword>
<evidence type="ECO:0000256" key="5">
    <source>
        <dbReference type="ARBA" id="ARBA00023136"/>
    </source>
</evidence>
<evidence type="ECO:0000256" key="3">
    <source>
        <dbReference type="ARBA" id="ARBA00022692"/>
    </source>
</evidence>
<proteinExistence type="inferred from homology"/>
<dbReference type="Pfam" id="PF00335">
    <property type="entry name" value="Tetraspanin"/>
    <property type="match status" value="1"/>
</dbReference>
<dbReference type="PROSITE" id="PS00421">
    <property type="entry name" value="TM4_1"/>
    <property type="match status" value="1"/>
</dbReference>
<evidence type="ECO:0000256" key="6">
    <source>
        <dbReference type="SAM" id="Phobius"/>
    </source>
</evidence>
<feature type="transmembrane region" description="Helical" evidence="6">
    <location>
        <begin position="64"/>
        <end position="87"/>
    </location>
</feature>
<gene>
    <name evidence="7" type="ORF">DILT_LOCUS11722</name>
</gene>
<keyword evidence="8" id="KW-1185">Reference proteome</keyword>
<dbReference type="InterPro" id="IPR018503">
    <property type="entry name" value="Tetraspanin_CS"/>
</dbReference>
<feature type="transmembrane region" description="Helical" evidence="6">
    <location>
        <begin position="141"/>
        <end position="166"/>
    </location>
</feature>
<evidence type="ECO:0000256" key="2">
    <source>
        <dbReference type="ARBA" id="ARBA00006840"/>
    </source>
</evidence>
<comment type="subcellular location">
    <subcellularLocation>
        <location evidence="1">Membrane</location>
        <topology evidence="1">Multi-pass membrane protein</topology>
    </subcellularLocation>
</comment>
<dbReference type="InterPro" id="IPR018499">
    <property type="entry name" value="Tetraspanin/Peripherin"/>
</dbReference>
<evidence type="ECO:0000256" key="4">
    <source>
        <dbReference type="ARBA" id="ARBA00022989"/>
    </source>
</evidence>
<dbReference type="Proteomes" id="UP000281553">
    <property type="component" value="Unassembled WGS sequence"/>
</dbReference>
<evidence type="ECO:0000256" key="1">
    <source>
        <dbReference type="ARBA" id="ARBA00004141"/>
    </source>
</evidence>
<sequence length="175" mass="18756">MDIFGLALVILGILDLIHFDSPLEDELLTISTAVATAAIVLGVFIIAVAFLGLFGALRANANVLLAYAIIILIMGFATLGFMLFAYVKRSRIYDFVEDTVSAAVKEGESKYGSSKKWTAIIDWLEATHCATAVADAVDAELITIGGSLLGITLLSFFTSALAFVLARDIKVYDKL</sequence>
<feature type="transmembrane region" description="Helical" evidence="6">
    <location>
        <begin position="35"/>
        <end position="57"/>
    </location>
</feature>
<keyword evidence="5 6" id="KW-0472">Membrane</keyword>
<name>A0A3P7MDC2_DIBLA</name>
<evidence type="ECO:0000313" key="8">
    <source>
        <dbReference type="Proteomes" id="UP000281553"/>
    </source>
</evidence>
<organism evidence="7 8">
    <name type="scientific">Dibothriocephalus latus</name>
    <name type="common">Fish tapeworm</name>
    <name type="synonym">Diphyllobothrium latum</name>
    <dbReference type="NCBI Taxonomy" id="60516"/>
    <lineage>
        <taxon>Eukaryota</taxon>
        <taxon>Metazoa</taxon>
        <taxon>Spiralia</taxon>
        <taxon>Lophotrochozoa</taxon>
        <taxon>Platyhelminthes</taxon>
        <taxon>Cestoda</taxon>
        <taxon>Eucestoda</taxon>
        <taxon>Diphyllobothriidea</taxon>
        <taxon>Diphyllobothriidae</taxon>
        <taxon>Dibothriocephalus</taxon>
    </lineage>
</organism>
<dbReference type="GO" id="GO:0016020">
    <property type="term" value="C:membrane"/>
    <property type="evidence" value="ECO:0007669"/>
    <property type="project" value="UniProtKB-SubCell"/>
</dbReference>
<comment type="similarity">
    <text evidence="2">Belongs to the tetraspanin (TM4SF) family.</text>
</comment>
<evidence type="ECO:0000313" key="7">
    <source>
        <dbReference type="EMBL" id="VDN15891.1"/>
    </source>
</evidence>
<reference evidence="7 8" key="1">
    <citation type="submission" date="2018-11" db="EMBL/GenBank/DDBJ databases">
        <authorList>
            <consortium name="Pathogen Informatics"/>
        </authorList>
    </citation>
    <scope>NUCLEOTIDE SEQUENCE [LARGE SCALE GENOMIC DNA]</scope>
</reference>
<keyword evidence="3 6" id="KW-0812">Transmembrane</keyword>
<dbReference type="EMBL" id="UYRU01063976">
    <property type="protein sequence ID" value="VDN15891.1"/>
    <property type="molecule type" value="Genomic_DNA"/>
</dbReference>
<evidence type="ECO:0008006" key="9">
    <source>
        <dbReference type="Google" id="ProtNLM"/>
    </source>
</evidence>